<comment type="caution">
    <text evidence="7">The sequence shown here is derived from an EMBL/GenBank/DDBJ whole genome shotgun (WGS) entry which is preliminary data.</text>
</comment>
<sequence>MISPLSSDTGLSAGAGQGWREALGRLYREHQPWLQGWLRRKLQQDEPAADLAQDTFVRLLRRATDTEALRAPRAYLSTIAHGLLVNHWQRQDLEAAYLAELAAQGEPQAPSPELRLQQLQQLMALQQLLDGLPPKAARAFLMARLEGMSYADIATELGVSERMVKHYMAQALRQGLQRPLDAAA</sequence>
<evidence type="ECO:0000256" key="2">
    <source>
        <dbReference type="ARBA" id="ARBA00023015"/>
    </source>
</evidence>
<comment type="similarity">
    <text evidence="1">Belongs to the sigma-70 factor family. ECF subfamily.</text>
</comment>
<dbReference type="EMBL" id="JBIGHZ010000002">
    <property type="protein sequence ID" value="MFG6447614.1"/>
    <property type="molecule type" value="Genomic_DNA"/>
</dbReference>
<evidence type="ECO:0000259" key="5">
    <source>
        <dbReference type="Pfam" id="PF04542"/>
    </source>
</evidence>
<dbReference type="RefSeq" id="WP_394459107.1">
    <property type="nucleotide sequence ID" value="NZ_JBIGHZ010000002.1"/>
</dbReference>
<keyword evidence="8" id="KW-1185">Reference proteome</keyword>
<dbReference type="Gene3D" id="1.10.10.10">
    <property type="entry name" value="Winged helix-like DNA-binding domain superfamily/Winged helix DNA-binding domain"/>
    <property type="match status" value="1"/>
</dbReference>
<dbReference type="Pfam" id="PF04542">
    <property type="entry name" value="Sigma70_r2"/>
    <property type="match status" value="1"/>
</dbReference>
<dbReference type="InterPro" id="IPR013249">
    <property type="entry name" value="RNA_pol_sigma70_r4_t2"/>
</dbReference>
<dbReference type="InterPro" id="IPR013325">
    <property type="entry name" value="RNA_pol_sigma_r2"/>
</dbReference>
<evidence type="ECO:0000256" key="3">
    <source>
        <dbReference type="ARBA" id="ARBA00023082"/>
    </source>
</evidence>
<dbReference type="SUPFAM" id="SSF88946">
    <property type="entry name" value="Sigma2 domain of RNA polymerase sigma factors"/>
    <property type="match status" value="1"/>
</dbReference>
<proteinExistence type="inferred from homology"/>
<dbReference type="PANTHER" id="PTHR43133">
    <property type="entry name" value="RNA POLYMERASE ECF-TYPE SIGMA FACTO"/>
    <property type="match status" value="1"/>
</dbReference>
<gene>
    <name evidence="7" type="ORF">ACG0Z6_05085</name>
</gene>
<feature type="domain" description="RNA polymerase sigma factor 70 region 4 type 2" evidence="6">
    <location>
        <begin position="123"/>
        <end position="173"/>
    </location>
</feature>
<keyword evidence="2" id="KW-0805">Transcription regulation</keyword>
<dbReference type="InterPro" id="IPR013324">
    <property type="entry name" value="RNA_pol_sigma_r3/r4-like"/>
</dbReference>
<evidence type="ECO:0000259" key="6">
    <source>
        <dbReference type="Pfam" id="PF08281"/>
    </source>
</evidence>
<dbReference type="InterPro" id="IPR007627">
    <property type="entry name" value="RNA_pol_sigma70_r2"/>
</dbReference>
<dbReference type="InterPro" id="IPR039425">
    <property type="entry name" value="RNA_pol_sigma-70-like"/>
</dbReference>
<dbReference type="InterPro" id="IPR036388">
    <property type="entry name" value="WH-like_DNA-bd_sf"/>
</dbReference>
<dbReference type="SUPFAM" id="SSF88659">
    <property type="entry name" value="Sigma3 and sigma4 domains of RNA polymerase sigma factors"/>
    <property type="match status" value="1"/>
</dbReference>
<dbReference type="InterPro" id="IPR014284">
    <property type="entry name" value="RNA_pol_sigma-70_dom"/>
</dbReference>
<evidence type="ECO:0000256" key="4">
    <source>
        <dbReference type="ARBA" id="ARBA00023163"/>
    </source>
</evidence>
<dbReference type="PANTHER" id="PTHR43133:SF63">
    <property type="entry name" value="RNA POLYMERASE SIGMA FACTOR FECI-RELATED"/>
    <property type="match status" value="1"/>
</dbReference>
<evidence type="ECO:0000313" key="7">
    <source>
        <dbReference type="EMBL" id="MFG6447614.1"/>
    </source>
</evidence>
<protein>
    <submittedName>
        <fullName evidence="7">Sigma-70 family RNA polymerase sigma factor</fullName>
    </submittedName>
</protein>
<dbReference type="NCBIfam" id="TIGR02937">
    <property type="entry name" value="sigma70-ECF"/>
    <property type="match status" value="1"/>
</dbReference>
<name>A0ABW7FTG8_9BURK</name>
<keyword evidence="4" id="KW-0804">Transcription</keyword>
<dbReference type="Pfam" id="PF08281">
    <property type="entry name" value="Sigma70_r4_2"/>
    <property type="match status" value="1"/>
</dbReference>
<keyword evidence="3" id="KW-0731">Sigma factor</keyword>
<evidence type="ECO:0000256" key="1">
    <source>
        <dbReference type="ARBA" id="ARBA00010641"/>
    </source>
</evidence>
<dbReference type="Proteomes" id="UP001606099">
    <property type="component" value="Unassembled WGS sequence"/>
</dbReference>
<dbReference type="Gene3D" id="1.10.1740.10">
    <property type="match status" value="1"/>
</dbReference>
<feature type="domain" description="RNA polymerase sigma-70 region 2" evidence="5">
    <location>
        <begin position="26"/>
        <end position="92"/>
    </location>
</feature>
<organism evidence="7 8">
    <name type="scientific">Roseateles rivi</name>
    <dbReference type="NCBI Taxonomy" id="3299028"/>
    <lineage>
        <taxon>Bacteria</taxon>
        <taxon>Pseudomonadati</taxon>
        <taxon>Pseudomonadota</taxon>
        <taxon>Betaproteobacteria</taxon>
        <taxon>Burkholderiales</taxon>
        <taxon>Sphaerotilaceae</taxon>
        <taxon>Roseateles</taxon>
    </lineage>
</organism>
<reference evidence="7 8" key="1">
    <citation type="submission" date="2024-08" db="EMBL/GenBank/DDBJ databases">
        <authorList>
            <person name="Lu H."/>
        </authorList>
    </citation>
    <scope>NUCLEOTIDE SEQUENCE [LARGE SCALE GENOMIC DNA]</scope>
    <source>
        <strain evidence="7 8">BYS180W</strain>
    </source>
</reference>
<accession>A0ABW7FTG8</accession>
<evidence type="ECO:0000313" key="8">
    <source>
        <dbReference type="Proteomes" id="UP001606099"/>
    </source>
</evidence>